<dbReference type="EMBL" id="CP045893">
    <property type="protein sequence ID" value="QQP53320.1"/>
    <property type="molecule type" value="Genomic_DNA"/>
</dbReference>
<accession>A0A7T8KCE8</accession>
<dbReference type="GO" id="GO:0003677">
    <property type="term" value="F:DNA binding"/>
    <property type="evidence" value="ECO:0007669"/>
    <property type="project" value="InterPro"/>
</dbReference>
<name>A0A7T8KCE8_CALRO</name>
<evidence type="ECO:0000313" key="2">
    <source>
        <dbReference type="Proteomes" id="UP000595437"/>
    </source>
</evidence>
<dbReference type="OrthoDB" id="6755924at2759"/>
<evidence type="ECO:0000313" key="1">
    <source>
        <dbReference type="EMBL" id="QQP53320.1"/>
    </source>
</evidence>
<protein>
    <recommendedName>
        <fullName evidence="3">Tyr recombinase domain-containing protein</fullName>
    </recommendedName>
</protein>
<organism evidence="1 2">
    <name type="scientific">Caligus rogercresseyi</name>
    <name type="common">Sea louse</name>
    <dbReference type="NCBI Taxonomy" id="217165"/>
    <lineage>
        <taxon>Eukaryota</taxon>
        <taxon>Metazoa</taxon>
        <taxon>Ecdysozoa</taxon>
        <taxon>Arthropoda</taxon>
        <taxon>Crustacea</taxon>
        <taxon>Multicrustacea</taxon>
        <taxon>Hexanauplia</taxon>
        <taxon>Copepoda</taxon>
        <taxon>Siphonostomatoida</taxon>
        <taxon>Caligidae</taxon>
        <taxon>Caligus</taxon>
    </lineage>
</organism>
<dbReference type="AlphaFoldDB" id="A0A7T8KCE8"/>
<dbReference type="Proteomes" id="UP000595437">
    <property type="component" value="Chromosome 4"/>
</dbReference>
<proteinExistence type="predicted"/>
<feature type="non-terminal residue" evidence="1">
    <location>
        <position position="1"/>
    </location>
</feature>
<reference evidence="2" key="1">
    <citation type="submission" date="2021-01" db="EMBL/GenBank/DDBJ databases">
        <title>Caligus Genome Assembly.</title>
        <authorList>
            <person name="Gallardo-Escarate C."/>
        </authorList>
    </citation>
    <scope>NUCLEOTIDE SEQUENCE [LARGE SCALE GENOMIC DNA]</scope>
</reference>
<sequence length="99" mass="11067">NSSRSHLRSGVNLAKFYDPYLDPVDHVITYISKTKEMRGSVNNLFVTIKGICKLISIQTASRWLKDMMVLVGLDIDAFKPHSLRSASVALRRAMGSSIQ</sequence>
<evidence type="ECO:0008006" key="3">
    <source>
        <dbReference type="Google" id="ProtNLM"/>
    </source>
</evidence>
<dbReference type="SUPFAM" id="SSF56349">
    <property type="entry name" value="DNA breaking-rejoining enzymes"/>
    <property type="match status" value="1"/>
</dbReference>
<keyword evidence="2" id="KW-1185">Reference proteome</keyword>
<gene>
    <name evidence="1" type="ORF">FKW44_005762</name>
</gene>
<dbReference type="InterPro" id="IPR011010">
    <property type="entry name" value="DNA_brk_join_enz"/>
</dbReference>